<organism evidence="2">
    <name type="scientific">Amblyomma tuberculatum</name>
    <dbReference type="NCBI Taxonomy" id="48802"/>
    <lineage>
        <taxon>Eukaryota</taxon>
        <taxon>Metazoa</taxon>
        <taxon>Ecdysozoa</taxon>
        <taxon>Arthropoda</taxon>
        <taxon>Chelicerata</taxon>
        <taxon>Arachnida</taxon>
        <taxon>Acari</taxon>
        <taxon>Parasitiformes</taxon>
        <taxon>Ixodida</taxon>
        <taxon>Ixodoidea</taxon>
        <taxon>Ixodidae</taxon>
        <taxon>Amblyomminae</taxon>
        <taxon>Amblyomma</taxon>
    </lineage>
</organism>
<accession>A0A6M2E5F1</accession>
<name>A0A6M2E5F1_9ACAR</name>
<dbReference type="PRINTS" id="PR01220">
    <property type="entry name" value="HISBINDING"/>
</dbReference>
<dbReference type="SUPFAM" id="SSF50814">
    <property type="entry name" value="Lipocalins"/>
    <property type="match status" value="1"/>
</dbReference>
<evidence type="ECO:0000313" key="2">
    <source>
        <dbReference type="EMBL" id="NOV53513.1"/>
    </source>
</evidence>
<dbReference type="Pfam" id="PF02098">
    <property type="entry name" value="His_binding"/>
    <property type="match status" value="1"/>
</dbReference>
<dbReference type="EMBL" id="GIDH01001570">
    <property type="protein sequence ID" value="NOV53513.1"/>
    <property type="molecule type" value="Transcribed_RNA"/>
</dbReference>
<dbReference type="GO" id="GO:0043176">
    <property type="term" value="F:amine binding"/>
    <property type="evidence" value="ECO:0007669"/>
    <property type="project" value="InterPro"/>
</dbReference>
<evidence type="ECO:0008006" key="3">
    <source>
        <dbReference type="Google" id="ProtNLM"/>
    </source>
</evidence>
<dbReference type="AlphaFoldDB" id="A0A6M2E5F1"/>
<dbReference type="InterPro" id="IPR012674">
    <property type="entry name" value="Calycin"/>
</dbReference>
<dbReference type="GO" id="GO:0030682">
    <property type="term" value="P:symbiont-mediated perturbation of host defenses"/>
    <property type="evidence" value="ECO:0007669"/>
    <property type="project" value="InterPro"/>
</dbReference>
<feature type="chain" id="PRO_5026750089" description="Lipocal-1 1" evidence="1">
    <location>
        <begin position="19"/>
        <end position="215"/>
    </location>
</feature>
<evidence type="ECO:0000256" key="1">
    <source>
        <dbReference type="SAM" id="SignalP"/>
    </source>
</evidence>
<dbReference type="InterPro" id="IPR002970">
    <property type="entry name" value="Tick_his-bd"/>
</dbReference>
<proteinExistence type="predicted"/>
<feature type="signal peptide" evidence="1">
    <location>
        <begin position="1"/>
        <end position="18"/>
    </location>
</feature>
<protein>
    <recommendedName>
        <fullName evidence="3">Lipocal-1 1</fullName>
    </recommendedName>
</protein>
<sequence length="215" mass="23998">MQAFCFIISALLVAFSDAVEESGTSGHQNPVWADEQRLGQYQDAWKSLNQEDATTYYLAKATYENDTGSWGSQFSCLSVQETQREEQNKTVVSVFSFWNATQQNGTKFTVNETVKATKVYNYQNTMNAIAYLIEGGKNLTDPLIFTDGKACDVYYAPYANGGEGGYELWVNEQNITNIPSCCMFVLDFFRGPNSTVYDIYTEAKCGKTASTSESQ</sequence>
<keyword evidence="1" id="KW-0732">Signal</keyword>
<dbReference type="Gene3D" id="2.40.128.20">
    <property type="match status" value="1"/>
</dbReference>
<reference evidence="2" key="1">
    <citation type="submission" date="2019-12" db="EMBL/GenBank/DDBJ databases">
        <title>The sialotranscriptome of the gopher-tortoise tick, Amblyomma tuberculatum.</title>
        <authorList>
            <person name="Karim S."/>
            <person name="Andersen J."/>
            <person name="Kumar D."/>
            <person name="Adamson S."/>
            <person name="Ennen J."/>
            <person name="Qualis C.P."/>
            <person name="Ribeiro J.M.C."/>
        </authorList>
    </citation>
    <scope>NUCLEOTIDE SEQUENCE</scope>
    <source>
        <strain evidence="2">Removed</strain>
        <tissue evidence="2">Salivary glands</tissue>
    </source>
</reference>